<accession>A0ABT9RLZ6</accession>
<proteinExistence type="predicted"/>
<dbReference type="Proteomes" id="UP001230426">
    <property type="component" value="Unassembled WGS sequence"/>
</dbReference>
<keyword evidence="2" id="KW-1185">Reference proteome</keyword>
<dbReference type="RefSeq" id="WP_306876172.1">
    <property type="nucleotide sequence ID" value="NZ_JAUSRB010000003.1"/>
</dbReference>
<organism evidence="1 2">
    <name type="scientific">Streptosporangium brasiliense</name>
    <dbReference type="NCBI Taxonomy" id="47480"/>
    <lineage>
        <taxon>Bacteria</taxon>
        <taxon>Bacillati</taxon>
        <taxon>Actinomycetota</taxon>
        <taxon>Actinomycetes</taxon>
        <taxon>Streptosporangiales</taxon>
        <taxon>Streptosporangiaceae</taxon>
        <taxon>Streptosporangium</taxon>
    </lineage>
</organism>
<gene>
    <name evidence="1" type="ORF">J2S55_009655</name>
</gene>
<protein>
    <submittedName>
        <fullName evidence="1">Uncharacterized protein</fullName>
    </submittedName>
</protein>
<evidence type="ECO:0000313" key="1">
    <source>
        <dbReference type="EMBL" id="MDP9870317.1"/>
    </source>
</evidence>
<evidence type="ECO:0000313" key="2">
    <source>
        <dbReference type="Proteomes" id="UP001230426"/>
    </source>
</evidence>
<dbReference type="EMBL" id="JAUSRB010000003">
    <property type="protein sequence ID" value="MDP9870317.1"/>
    <property type="molecule type" value="Genomic_DNA"/>
</dbReference>
<name>A0ABT9RLZ6_9ACTN</name>
<sequence>MRSRGMRMSGTAVCGPLSAEAQYRRKRRFDDYHIDSEVAGNTIDAWLANGEDAAYNAFNQGFARAYGLTGWDEEETEPDWVFEDMSGLDFRADMTS</sequence>
<reference evidence="1 2" key="1">
    <citation type="submission" date="2023-07" db="EMBL/GenBank/DDBJ databases">
        <title>Sequencing the genomes of 1000 actinobacteria strains.</title>
        <authorList>
            <person name="Klenk H.-P."/>
        </authorList>
    </citation>
    <scope>NUCLEOTIDE SEQUENCE [LARGE SCALE GENOMIC DNA]</scope>
    <source>
        <strain evidence="1 2">DSM 44109</strain>
    </source>
</reference>
<comment type="caution">
    <text evidence="1">The sequence shown here is derived from an EMBL/GenBank/DDBJ whole genome shotgun (WGS) entry which is preliminary data.</text>
</comment>